<gene>
    <name evidence="5" type="primary">LOC103510369</name>
</gene>
<reference evidence="5" key="1">
    <citation type="submission" date="2025-08" db="UniProtKB">
        <authorList>
            <consortium name="RefSeq"/>
        </authorList>
    </citation>
    <scope>IDENTIFICATION</scope>
</reference>
<dbReference type="GeneID" id="103510369"/>
<evidence type="ECO:0000256" key="1">
    <source>
        <dbReference type="ARBA" id="ARBA00022460"/>
    </source>
</evidence>
<dbReference type="PANTHER" id="PTHR12236:SF75">
    <property type="entry name" value="CUTICULAR PROTEIN 62BB, ISOFORM A"/>
    <property type="match status" value="1"/>
</dbReference>
<dbReference type="InterPro" id="IPR000618">
    <property type="entry name" value="Insect_cuticle"/>
</dbReference>
<dbReference type="PaxDb" id="121845-A0A3Q0IVE9"/>
<dbReference type="PANTHER" id="PTHR12236">
    <property type="entry name" value="STRUCTURAL CONTITUENT OF CUTICLE"/>
    <property type="match status" value="1"/>
</dbReference>
<evidence type="ECO:0000256" key="3">
    <source>
        <dbReference type="SAM" id="MobiDB-lite"/>
    </source>
</evidence>
<dbReference type="AlphaFoldDB" id="A0A3Q0IVE9"/>
<dbReference type="STRING" id="121845.A0A3Q0IVE9"/>
<dbReference type="GO" id="GO:0042302">
    <property type="term" value="F:structural constituent of cuticle"/>
    <property type="evidence" value="ECO:0007669"/>
    <property type="project" value="UniProtKB-UniRule"/>
</dbReference>
<dbReference type="PROSITE" id="PS51155">
    <property type="entry name" value="CHIT_BIND_RR_2"/>
    <property type="match status" value="1"/>
</dbReference>
<dbReference type="InterPro" id="IPR031311">
    <property type="entry name" value="CHIT_BIND_RR_consensus"/>
</dbReference>
<dbReference type="PROSITE" id="PS00233">
    <property type="entry name" value="CHIT_BIND_RR_1"/>
    <property type="match status" value="1"/>
</dbReference>
<evidence type="ECO:0000256" key="2">
    <source>
        <dbReference type="PROSITE-ProRule" id="PRU00497"/>
    </source>
</evidence>
<dbReference type="KEGG" id="dci:103510369"/>
<proteinExistence type="predicted"/>
<feature type="compositionally biased region" description="Basic and acidic residues" evidence="3">
    <location>
        <begin position="89"/>
        <end position="100"/>
    </location>
</feature>
<organism evidence="4 5">
    <name type="scientific">Diaphorina citri</name>
    <name type="common">Asian citrus psyllid</name>
    <dbReference type="NCBI Taxonomy" id="121845"/>
    <lineage>
        <taxon>Eukaryota</taxon>
        <taxon>Metazoa</taxon>
        <taxon>Ecdysozoa</taxon>
        <taxon>Arthropoda</taxon>
        <taxon>Hexapoda</taxon>
        <taxon>Insecta</taxon>
        <taxon>Pterygota</taxon>
        <taxon>Neoptera</taxon>
        <taxon>Paraneoptera</taxon>
        <taxon>Hemiptera</taxon>
        <taxon>Sternorrhyncha</taxon>
        <taxon>Psylloidea</taxon>
        <taxon>Psyllidae</taxon>
        <taxon>Diaphorininae</taxon>
        <taxon>Diaphorina</taxon>
    </lineage>
</organism>
<sequence length="287" mass="32647">MYYCYRRAVALTPSPSCLHLSSYIGQEQVTLSPDARRLTLNFYSQNELRVNLIARRTYLFFVTSLGFQAKPDYKFAYGVSDPDTGNSQKHQESRDGDSVKGEYSLIEPDGYIRRVIYTADPTRGFQATVIYEPPSGALPSPSLNAYSNLKSLPATPNFPYEEIMNSIPDLHDIPIPHYDSVDTIHNKQYETTDIPYNNHEESKAYDSTQNYLEPKFYEDTNSLRSAHQSGDEGNLYDSSNVVQSDAYNNLEEGPSNRVYDSTEVNNINNLYDPKIGTTSAEYETYYQ</sequence>
<dbReference type="PRINTS" id="PR00947">
    <property type="entry name" value="CUTICLE"/>
</dbReference>
<feature type="region of interest" description="Disordered" evidence="3">
    <location>
        <begin position="81"/>
        <end position="101"/>
    </location>
</feature>
<protein>
    <submittedName>
        <fullName evidence="5">Uncharacterized protein LOC103510369</fullName>
    </submittedName>
</protein>
<keyword evidence="1 2" id="KW-0193">Cuticle</keyword>
<keyword evidence="4" id="KW-1185">Reference proteome</keyword>
<dbReference type="InterPro" id="IPR051217">
    <property type="entry name" value="Insect_Cuticle_Struc_Prot"/>
</dbReference>
<evidence type="ECO:0000313" key="5">
    <source>
        <dbReference type="RefSeq" id="XP_026680224.1"/>
    </source>
</evidence>
<dbReference type="GO" id="GO:0031012">
    <property type="term" value="C:extracellular matrix"/>
    <property type="evidence" value="ECO:0007669"/>
    <property type="project" value="TreeGrafter"/>
</dbReference>
<dbReference type="Pfam" id="PF00379">
    <property type="entry name" value="Chitin_bind_4"/>
    <property type="match status" value="1"/>
</dbReference>
<name>A0A3Q0IVE9_DIACI</name>
<accession>A0A3Q0IVE9</accession>
<dbReference type="GO" id="GO:0005615">
    <property type="term" value="C:extracellular space"/>
    <property type="evidence" value="ECO:0007669"/>
    <property type="project" value="TreeGrafter"/>
</dbReference>
<dbReference type="RefSeq" id="XP_026680224.1">
    <property type="nucleotide sequence ID" value="XM_026824423.1"/>
</dbReference>
<evidence type="ECO:0000313" key="4">
    <source>
        <dbReference type="Proteomes" id="UP000079169"/>
    </source>
</evidence>
<dbReference type="Proteomes" id="UP000079169">
    <property type="component" value="Unplaced"/>
</dbReference>